<reference evidence="6 7" key="1">
    <citation type="submission" date="2019-07" db="EMBL/GenBank/DDBJ databases">
        <authorList>
            <person name="Park M."/>
        </authorList>
    </citation>
    <scope>NUCLEOTIDE SEQUENCE [LARGE SCALE GENOMIC DNA]</scope>
    <source>
        <strain evidence="6 7">KCTC32445</strain>
    </source>
</reference>
<evidence type="ECO:0000256" key="2">
    <source>
        <dbReference type="ARBA" id="ARBA00023015"/>
    </source>
</evidence>
<dbReference type="FunFam" id="1.10.10.10:FF:000001">
    <property type="entry name" value="LysR family transcriptional regulator"/>
    <property type="match status" value="1"/>
</dbReference>
<keyword evidence="3" id="KW-0238">DNA-binding</keyword>
<keyword evidence="4" id="KW-0804">Transcription</keyword>
<feature type="domain" description="HTH lysR-type" evidence="5">
    <location>
        <begin position="4"/>
        <end position="61"/>
    </location>
</feature>
<dbReference type="Pfam" id="PF03466">
    <property type="entry name" value="LysR_substrate"/>
    <property type="match status" value="1"/>
</dbReference>
<dbReference type="Gene3D" id="1.10.10.10">
    <property type="entry name" value="Winged helix-like DNA-binding domain superfamily/Winged helix DNA-binding domain"/>
    <property type="match status" value="1"/>
</dbReference>
<sequence>MRLPDFEAWSIFGCVVEHKSFTGAANSLGISKATVSKAITRLETQVGAPLFHRTSRRLALTDSGAKLVEHAKAILAEGQAAEEAARDEASEPVGLVRLAVPMSFGLSNVGPVVADFLCAYRGVSIDMHLSDAKVDLIGEGFDIGLRIAALPDSSLRARKLRDVKTYIVAAPTYIDVMGAPRHPAELGEHECLRYSLLPTPELWRFTNLKGEEAVVRPQGRLRANNSDVMLHSLRSGHGIAVVPDFIIENDLATGAVVEVLQEWKAPQVALHLVTPPGKIRPQRVTALIEFLTERLK</sequence>
<evidence type="ECO:0000313" key="7">
    <source>
        <dbReference type="Proteomes" id="UP000320160"/>
    </source>
</evidence>
<dbReference type="InterPro" id="IPR036390">
    <property type="entry name" value="WH_DNA-bd_sf"/>
</dbReference>
<keyword evidence="7" id="KW-1185">Reference proteome</keyword>
<dbReference type="GO" id="GO:0006351">
    <property type="term" value="P:DNA-templated transcription"/>
    <property type="evidence" value="ECO:0007669"/>
    <property type="project" value="TreeGrafter"/>
</dbReference>
<dbReference type="RefSeq" id="WP_143776147.1">
    <property type="nucleotide sequence ID" value="NZ_VKKU01000001.1"/>
</dbReference>
<comment type="caution">
    <text evidence="6">The sequence shown here is derived from an EMBL/GenBank/DDBJ whole genome shotgun (WGS) entry which is preliminary data.</text>
</comment>
<dbReference type="InterPro" id="IPR058163">
    <property type="entry name" value="LysR-type_TF_proteobact-type"/>
</dbReference>
<protein>
    <submittedName>
        <fullName evidence="6">LysR family transcriptional regulator</fullName>
    </submittedName>
</protein>
<dbReference type="GO" id="GO:0043565">
    <property type="term" value="F:sequence-specific DNA binding"/>
    <property type="evidence" value="ECO:0007669"/>
    <property type="project" value="TreeGrafter"/>
</dbReference>
<dbReference type="Proteomes" id="UP000320160">
    <property type="component" value="Unassembled WGS sequence"/>
</dbReference>
<dbReference type="PANTHER" id="PTHR30537">
    <property type="entry name" value="HTH-TYPE TRANSCRIPTIONAL REGULATOR"/>
    <property type="match status" value="1"/>
</dbReference>
<dbReference type="PROSITE" id="PS50931">
    <property type="entry name" value="HTH_LYSR"/>
    <property type="match status" value="1"/>
</dbReference>
<dbReference type="SUPFAM" id="SSF46785">
    <property type="entry name" value="Winged helix' DNA-binding domain"/>
    <property type="match status" value="1"/>
</dbReference>
<evidence type="ECO:0000256" key="1">
    <source>
        <dbReference type="ARBA" id="ARBA00009437"/>
    </source>
</evidence>
<dbReference type="InterPro" id="IPR005119">
    <property type="entry name" value="LysR_subst-bd"/>
</dbReference>
<evidence type="ECO:0000259" key="5">
    <source>
        <dbReference type="PROSITE" id="PS50931"/>
    </source>
</evidence>
<accession>A0A553WKP1</accession>
<evidence type="ECO:0000313" key="6">
    <source>
        <dbReference type="EMBL" id="TSB05231.1"/>
    </source>
</evidence>
<dbReference type="Pfam" id="PF00126">
    <property type="entry name" value="HTH_1"/>
    <property type="match status" value="1"/>
</dbReference>
<dbReference type="Gene3D" id="3.40.190.290">
    <property type="match status" value="1"/>
</dbReference>
<dbReference type="InterPro" id="IPR000847">
    <property type="entry name" value="LysR_HTH_N"/>
</dbReference>
<gene>
    <name evidence="6" type="ORF">FOM92_07645</name>
</gene>
<comment type="similarity">
    <text evidence="1">Belongs to the LysR transcriptional regulatory family.</text>
</comment>
<proteinExistence type="inferred from homology"/>
<dbReference type="AlphaFoldDB" id="A0A553WKP1"/>
<dbReference type="PANTHER" id="PTHR30537:SF5">
    <property type="entry name" value="HTH-TYPE TRANSCRIPTIONAL ACTIVATOR TTDR-RELATED"/>
    <property type="match status" value="1"/>
</dbReference>
<keyword evidence="2" id="KW-0805">Transcription regulation</keyword>
<organism evidence="6 7">
    <name type="scientific">Sphingorhabdus contaminans</name>
    <dbReference type="NCBI Taxonomy" id="1343899"/>
    <lineage>
        <taxon>Bacteria</taxon>
        <taxon>Pseudomonadati</taxon>
        <taxon>Pseudomonadota</taxon>
        <taxon>Alphaproteobacteria</taxon>
        <taxon>Sphingomonadales</taxon>
        <taxon>Sphingomonadaceae</taxon>
        <taxon>Sphingorhabdus</taxon>
    </lineage>
</organism>
<evidence type="ECO:0000256" key="3">
    <source>
        <dbReference type="ARBA" id="ARBA00023125"/>
    </source>
</evidence>
<dbReference type="SUPFAM" id="SSF53850">
    <property type="entry name" value="Periplasmic binding protein-like II"/>
    <property type="match status" value="1"/>
</dbReference>
<dbReference type="CDD" id="cd08422">
    <property type="entry name" value="PBP2_CrgA_like"/>
    <property type="match status" value="1"/>
</dbReference>
<dbReference type="OrthoDB" id="9812435at2"/>
<dbReference type="EMBL" id="VKKU01000001">
    <property type="protein sequence ID" value="TSB05231.1"/>
    <property type="molecule type" value="Genomic_DNA"/>
</dbReference>
<dbReference type="InterPro" id="IPR036388">
    <property type="entry name" value="WH-like_DNA-bd_sf"/>
</dbReference>
<evidence type="ECO:0000256" key="4">
    <source>
        <dbReference type="ARBA" id="ARBA00023163"/>
    </source>
</evidence>
<name>A0A553WKP1_9SPHN</name>
<dbReference type="PRINTS" id="PR00039">
    <property type="entry name" value="HTHLYSR"/>
</dbReference>
<dbReference type="GO" id="GO:0003700">
    <property type="term" value="F:DNA-binding transcription factor activity"/>
    <property type="evidence" value="ECO:0007669"/>
    <property type="project" value="InterPro"/>
</dbReference>